<dbReference type="EMBL" id="OM236516">
    <property type="protein sequence ID" value="UNY48826.1"/>
    <property type="molecule type" value="Genomic_DNA"/>
</dbReference>
<gene>
    <name evidence="1" type="ORF">fado_111</name>
</gene>
<dbReference type="Proteomes" id="UP000831021">
    <property type="component" value="Segment"/>
</dbReference>
<evidence type="ECO:0000313" key="1">
    <source>
        <dbReference type="EMBL" id="UNY48826.1"/>
    </source>
</evidence>
<reference evidence="1 2" key="1">
    <citation type="submission" date="2022-01" db="EMBL/GenBank/DDBJ databases">
        <authorList>
            <person name="Stokar-Avihail A."/>
        </authorList>
    </citation>
    <scope>NUCLEOTIDE SEQUENCE [LARGE SCALE GENOMIC DNA]</scope>
</reference>
<keyword evidence="2" id="KW-1185">Reference proteome</keyword>
<sequence length="80" mass="9605">MAKKRVVPMWLIHDTLFHYSDEERAKRLEDGKDSTRLVYVGVDTEYFIGTWQPSERFDAWIFKSEAEAIKEVEEYNKNIF</sequence>
<organism evidence="1 2">
    <name type="scientific">Bacillus phage FADO</name>
    <dbReference type="NCBI Taxonomy" id="2917160"/>
    <lineage>
        <taxon>Viruses</taxon>
        <taxon>Duplodnaviria</taxon>
        <taxon>Heunggongvirae</taxon>
        <taxon>Uroviricota</taxon>
        <taxon>Caudoviricetes</taxon>
        <taxon>Heleneionescovirinae</taxon>
        <taxon>Zhangjivirus</taxon>
        <taxon>Zhangjivirus fado</taxon>
    </lineage>
</organism>
<protein>
    <submittedName>
        <fullName evidence="1">Uncharacterized protein</fullName>
    </submittedName>
</protein>
<accession>A0AAE9GAB3</accession>
<proteinExistence type="predicted"/>
<evidence type="ECO:0000313" key="2">
    <source>
        <dbReference type="Proteomes" id="UP000831021"/>
    </source>
</evidence>
<name>A0AAE9GAB3_9CAUD</name>